<keyword evidence="2" id="KW-1185">Reference proteome</keyword>
<gene>
    <name evidence="1" type="ORF">L485_03350</name>
</gene>
<dbReference type="PATRIC" id="fig|1114964.3.peg.635"/>
<name>T0GYZ7_9SPHN</name>
<dbReference type="AlphaFoldDB" id="T0GYZ7"/>
<proteinExistence type="predicted"/>
<sequence length="31" mass="3537">MAAMDGELNWSVSFRKNQIRRGPRLFGNLGD</sequence>
<reference evidence="1 2" key="1">
    <citation type="journal article" date="2013" name="Genome Announc.">
        <title>Draft Genome Sequence of a Hexachlorocyclohexane-Degrading Bacterium, Sphingobium baderi Strain LL03T.</title>
        <authorList>
            <person name="Kaur J."/>
            <person name="Verma H."/>
            <person name="Tripathi C."/>
            <person name="Khurana J.P."/>
            <person name="Lal R."/>
        </authorList>
    </citation>
    <scope>NUCLEOTIDE SEQUENCE [LARGE SCALE GENOMIC DNA]</scope>
    <source>
        <strain evidence="1 2">LL03</strain>
    </source>
</reference>
<evidence type="ECO:0000313" key="2">
    <source>
        <dbReference type="Proteomes" id="UP000015524"/>
    </source>
</evidence>
<comment type="caution">
    <text evidence="1">The sequence shown here is derived from an EMBL/GenBank/DDBJ whole genome shotgun (WGS) entry which is preliminary data.</text>
</comment>
<evidence type="ECO:0000313" key="1">
    <source>
        <dbReference type="EMBL" id="EQB05168.1"/>
    </source>
</evidence>
<accession>T0GYZ7</accession>
<dbReference type="Proteomes" id="UP000015524">
    <property type="component" value="Unassembled WGS sequence"/>
</dbReference>
<dbReference type="EMBL" id="ATIB01000027">
    <property type="protein sequence ID" value="EQB05168.1"/>
    <property type="molecule type" value="Genomic_DNA"/>
</dbReference>
<organism evidence="1 2">
    <name type="scientific">Sphingobium baderi LL03</name>
    <dbReference type="NCBI Taxonomy" id="1114964"/>
    <lineage>
        <taxon>Bacteria</taxon>
        <taxon>Pseudomonadati</taxon>
        <taxon>Pseudomonadota</taxon>
        <taxon>Alphaproteobacteria</taxon>
        <taxon>Sphingomonadales</taxon>
        <taxon>Sphingomonadaceae</taxon>
        <taxon>Sphingobium</taxon>
    </lineage>
</organism>
<protein>
    <submittedName>
        <fullName evidence="1">Uncharacterized protein</fullName>
    </submittedName>
</protein>